<name>A0A6V7VI15_MELEN</name>
<organism evidence="1 2">
    <name type="scientific">Meloidogyne enterolobii</name>
    <name type="common">Root-knot nematode worm</name>
    <name type="synonym">Meloidogyne mayaguensis</name>
    <dbReference type="NCBI Taxonomy" id="390850"/>
    <lineage>
        <taxon>Eukaryota</taxon>
        <taxon>Metazoa</taxon>
        <taxon>Ecdysozoa</taxon>
        <taxon>Nematoda</taxon>
        <taxon>Chromadorea</taxon>
        <taxon>Rhabditida</taxon>
        <taxon>Tylenchina</taxon>
        <taxon>Tylenchomorpha</taxon>
        <taxon>Tylenchoidea</taxon>
        <taxon>Meloidogynidae</taxon>
        <taxon>Meloidogyninae</taxon>
        <taxon>Meloidogyne</taxon>
    </lineage>
</organism>
<gene>
    <name evidence="1" type="ORF">MENT_LOCUS25484</name>
</gene>
<accession>A0A6V7VI15</accession>
<evidence type="ECO:0000313" key="2">
    <source>
        <dbReference type="Proteomes" id="UP000580250"/>
    </source>
</evidence>
<dbReference type="AlphaFoldDB" id="A0A6V7VI15"/>
<comment type="caution">
    <text evidence="1">The sequence shown here is derived from an EMBL/GenBank/DDBJ whole genome shotgun (WGS) entry which is preliminary data.</text>
</comment>
<proteinExistence type="predicted"/>
<evidence type="ECO:0000313" key="1">
    <source>
        <dbReference type="EMBL" id="CAD2173851.1"/>
    </source>
</evidence>
<dbReference type="Proteomes" id="UP000580250">
    <property type="component" value="Unassembled WGS sequence"/>
</dbReference>
<dbReference type="EMBL" id="CAJEWN010000225">
    <property type="protein sequence ID" value="CAD2173851.1"/>
    <property type="molecule type" value="Genomic_DNA"/>
</dbReference>
<protein>
    <submittedName>
        <fullName evidence="1">Uncharacterized protein</fullName>
    </submittedName>
</protein>
<reference evidence="1 2" key="1">
    <citation type="submission" date="2020-08" db="EMBL/GenBank/DDBJ databases">
        <authorList>
            <person name="Koutsovoulos G."/>
            <person name="Danchin GJ E."/>
        </authorList>
    </citation>
    <scope>NUCLEOTIDE SEQUENCE [LARGE SCALE GENOMIC DNA]</scope>
</reference>
<sequence>MVMVRKGQVMEEERIEEKVQWKDVIELFLKVLRSKKLMEKRKLCSFARIISSHLHNYIKLWPKFYQKNMMWTLLFTKTQMVFSKNLHYLIQLSYQIVLETESIKTISEYMKVIDICMIYNF</sequence>